<dbReference type="SUPFAM" id="SSF82171">
    <property type="entry name" value="DPP6 N-terminal domain-like"/>
    <property type="match status" value="1"/>
</dbReference>
<dbReference type="RefSeq" id="WP_162856192.1">
    <property type="nucleotide sequence ID" value="NZ_CP038145.1"/>
</dbReference>
<dbReference type="InterPro" id="IPR005546">
    <property type="entry name" value="Autotransporte_beta"/>
</dbReference>
<dbReference type="Gene3D" id="2.40.128.130">
    <property type="entry name" value="Autotransporter beta-domain"/>
    <property type="match status" value="1"/>
</dbReference>
<protein>
    <recommendedName>
        <fullName evidence="2">Autotransporter domain-containing protein</fullName>
    </recommendedName>
</protein>
<evidence type="ECO:0000256" key="1">
    <source>
        <dbReference type="SAM" id="SignalP"/>
    </source>
</evidence>
<dbReference type="InterPro" id="IPR036709">
    <property type="entry name" value="Autotransporte_beta_dom_sf"/>
</dbReference>
<name>A0A4P7CEI2_9PAST</name>
<dbReference type="Proteomes" id="UP000294444">
    <property type="component" value="Chromosome"/>
</dbReference>
<keyword evidence="4" id="KW-1185">Reference proteome</keyword>
<gene>
    <name evidence="3" type="ORF">EXH44_02895</name>
</gene>
<feature type="signal peptide" evidence="1">
    <location>
        <begin position="1"/>
        <end position="33"/>
    </location>
</feature>
<feature type="domain" description="Autotransporter" evidence="2">
    <location>
        <begin position="560"/>
        <end position="743"/>
    </location>
</feature>
<feature type="chain" id="PRO_5020535564" description="Autotransporter domain-containing protein" evidence="1">
    <location>
        <begin position="34"/>
        <end position="765"/>
    </location>
</feature>
<keyword evidence="1" id="KW-0732">Signal</keyword>
<dbReference type="Pfam" id="PF03797">
    <property type="entry name" value="Autotransporter"/>
    <property type="match status" value="1"/>
</dbReference>
<dbReference type="KEGG" id="aio:EXH44_02895"/>
<evidence type="ECO:0000259" key="2">
    <source>
        <dbReference type="Pfam" id="PF03797"/>
    </source>
</evidence>
<evidence type="ECO:0000313" key="3">
    <source>
        <dbReference type="EMBL" id="QBQ63256.1"/>
    </source>
</evidence>
<sequence>MKKHSLFVQSKSFPFALSALTLLIATASTQSLANGTSPTIEIEKISFGGEYVGGISADGRYIVSKAYNDNGKGRFTLWHGENWQTKTDLGTFRSDNLGWSDANNINADGRYIVGWAENDNGRRRAIVWHGENWQTKTDLGTLASDNSGDSGAGDINADGRYIVGSAYNDNRKTRATLWHGENWQTKTELGTLRSDNLGWSDAISINADGRYIVGRADNDNGEERATLWHGENWQTKTDLGTLKSDNSGNSWATNINADGRYIVGGAENDNGEYRATLWLGENWQTKTDLGTLKSDNSGESRAGAINADGRYIVGGAENDNGEYRATLWLGENWQTKTDLGTLKSDNSGESRAYRISDDGSVIGGWANSDDAEQVATLWKIRNLDVVKENVEPTPNSDTVTENVTPTPNLDVVKENVEPTPNSDTVTENVTPTPNLDVVKENVEPTPNSDTVTENVTPTPNLDVVKVNVEHTRQLLSEMGVSTLALTESQRLALQRLHYYCSPSVAGKFCYQLDAEWSQQGKVKDSATTLGVGYRFLPQLSMNLKFDRSFARHLPAHYRKQSSNHGIGIAFTAHLPTENGEWYLQPSFAWNSYDVQIVRPVLDHTEAGVGNSKMKGKSYRLTVGKTLNFAENKWVDAYVGVEHSQVKRSGYTEQNAEFPVTFAGLTDKNTALFAGIQTKLPITQRLAWLGGVEVARSLNSTPATYNATADYIGQFSYQEESRKNSLKFSTGLNYQITPAIAFSVQPYYNVTGKHHRGVSLGVKGEF</sequence>
<organism evidence="3 4">
    <name type="scientific">Actinobacillus indolicus</name>
    <dbReference type="NCBI Taxonomy" id="51049"/>
    <lineage>
        <taxon>Bacteria</taxon>
        <taxon>Pseudomonadati</taxon>
        <taxon>Pseudomonadota</taxon>
        <taxon>Gammaproteobacteria</taxon>
        <taxon>Pasteurellales</taxon>
        <taxon>Pasteurellaceae</taxon>
        <taxon>Actinobacillus</taxon>
    </lineage>
</organism>
<proteinExistence type="predicted"/>
<dbReference type="SUPFAM" id="SSF103515">
    <property type="entry name" value="Autotransporter"/>
    <property type="match status" value="1"/>
</dbReference>
<reference evidence="3 4" key="1">
    <citation type="submission" date="2019-03" db="EMBL/GenBank/DDBJ databases">
        <authorList>
            <person name="Che Y."/>
            <person name="Zhou L."/>
        </authorList>
    </citation>
    <scope>NUCLEOTIDE SEQUENCE [LARGE SCALE GENOMIC DNA]</scope>
    <source>
        <strain evidence="3 4">AIFJ1607</strain>
    </source>
</reference>
<evidence type="ECO:0000313" key="4">
    <source>
        <dbReference type="Proteomes" id="UP000294444"/>
    </source>
</evidence>
<dbReference type="AlphaFoldDB" id="A0A4P7CEI2"/>
<accession>A0A4P7CEI2</accession>
<dbReference type="EMBL" id="CP038145">
    <property type="protein sequence ID" value="QBQ63256.1"/>
    <property type="molecule type" value="Genomic_DNA"/>
</dbReference>